<evidence type="ECO:0000256" key="3">
    <source>
        <dbReference type="ARBA" id="ARBA00022553"/>
    </source>
</evidence>
<evidence type="ECO:0000313" key="7">
    <source>
        <dbReference type="EMBL" id="KZV01160.1"/>
    </source>
</evidence>
<dbReference type="InterPro" id="IPR007229">
    <property type="entry name" value="Nic_PRibTrfase-Fam"/>
</dbReference>
<comment type="pathway">
    <text evidence="1">Cofactor biosynthesis; NAD(+) biosynthesis; nicotinate D-ribonucleotide from nicotinate: step 1/1.</text>
</comment>
<sequence length="261" mass="30022">MDTYDTLRSGVPSAIRVAKEMGDKINFQGVRIDSGDMAYLSKRVREQLDEAGFPDAKIYASNDLDEKTIQNLKMQGAKISVWGVGTKLITAFDQPALGAVYKMVSIENDHHQMVDTIKLSNNAEKVSTPGQKQVWRITKRADGKSEGDYVTLYDEDPRNEESIYMFHPSYTYINKTVSDFDARPLLVPIYDRGQQVYTLPTLDEIKEYSFESLDALWDEYKRDLNPQDYPVDLSQKLYDHKMNIINTVRDHVNHKDEEEAY</sequence>
<dbReference type="AlphaFoldDB" id="A0AAW3RA92"/>
<proteinExistence type="predicted"/>
<dbReference type="EMBL" id="LUXO01000035">
    <property type="protein sequence ID" value="KZV01160.1"/>
    <property type="molecule type" value="Genomic_DNA"/>
</dbReference>
<dbReference type="GO" id="GO:0005829">
    <property type="term" value="C:cytosol"/>
    <property type="evidence" value="ECO:0007669"/>
    <property type="project" value="TreeGrafter"/>
</dbReference>
<evidence type="ECO:0000256" key="1">
    <source>
        <dbReference type="ARBA" id="ARBA00004952"/>
    </source>
</evidence>
<dbReference type="Proteomes" id="UP000076872">
    <property type="component" value="Unassembled WGS sequence"/>
</dbReference>
<comment type="caution">
    <text evidence="7">The sequence shown here is derived from an EMBL/GenBank/DDBJ whole genome shotgun (WGS) entry which is preliminary data.</text>
</comment>
<keyword evidence="3" id="KW-0597">Phosphoprotein</keyword>
<dbReference type="InterPro" id="IPR036068">
    <property type="entry name" value="Nicotinate_pribotase-like_C"/>
</dbReference>
<keyword evidence="7" id="KW-0808">Transferase</keyword>
<evidence type="ECO:0000259" key="6">
    <source>
        <dbReference type="Pfam" id="PF17956"/>
    </source>
</evidence>
<dbReference type="GO" id="GO:0004516">
    <property type="term" value="F:nicotinate phosphoribosyltransferase activity"/>
    <property type="evidence" value="ECO:0007669"/>
    <property type="project" value="UniProtKB-EC"/>
</dbReference>
<keyword evidence="4" id="KW-0436">Ligase</keyword>
<dbReference type="PANTHER" id="PTHR11098:SF1">
    <property type="entry name" value="NICOTINATE PHOSPHORIBOSYLTRANSFERASE"/>
    <property type="match status" value="1"/>
</dbReference>
<name>A0AAW3RA92_LACPN</name>
<keyword evidence="5" id="KW-0662">Pyridine nucleotide biosynthesis</keyword>
<evidence type="ECO:0000313" key="8">
    <source>
        <dbReference type="Proteomes" id="UP000076872"/>
    </source>
</evidence>
<dbReference type="PANTHER" id="PTHR11098">
    <property type="entry name" value="NICOTINATE PHOSPHORIBOSYLTRANSFERASE"/>
    <property type="match status" value="1"/>
</dbReference>
<dbReference type="EC" id="6.3.4.21" evidence="2"/>
<evidence type="ECO:0000256" key="4">
    <source>
        <dbReference type="ARBA" id="ARBA00022598"/>
    </source>
</evidence>
<evidence type="ECO:0000256" key="5">
    <source>
        <dbReference type="ARBA" id="ARBA00022642"/>
    </source>
</evidence>
<dbReference type="GO" id="GO:0034355">
    <property type="term" value="P:NAD+ biosynthetic process via the salvage pathway"/>
    <property type="evidence" value="ECO:0007669"/>
    <property type="project" value="TreeGrafter"/>
</dbReference>
<dbReference type="SUPFAM" id="SSF51690">
    <property type="entry name" value="Nicotinate/Quinolinate PRTase C-terminal domain-like"/>
    <property type="match status" value="1"/>
</dbReference>
<dbReference type="InterPro" id="IPR041619">
    <property type="entry name" value="NAPRTase_C"/>
</dbReference>
<reference evidence="7 8" key="1">
    <citation type="submission" date="2016-03" db="EMBL/GenBank/DDBJ databases">
        <title>Comparative genomics of 54 Lactobacillus plantarum strains reveals genomic uncoupling from niche constraints.</title>
        <authorList>
            <person name="Martino M.E."/>
        </authorList>
    </citation>
    <scope>NUCLEOTIDE SEQUENCE [LARGE SCALE GENOMIC DNA]</scope>
    <source>
        <strain evidence="7 8">NAB2</strain>
    </source>
</reference>
<organism evidence="7 8">
    <name type="scientific">Lactiplantibacillus plantarum</name>
    <name type="common">Lactobacillus plantarum</name>
    <dbReference type="NCBI Taxonomy" id="1590"/>
    <lineage>
        <taxon>Bacteria</taxon>
        <taxon>Bacillati</taxon>
        <taxon>Bacillota</taxon>
        <taxon>Bacilli</taxon>
        <taxon>Lactobacillales</taxon>
        <taxon>Lactobacillaceae</taxon>
        <taxon>Lactiplantibacillus</taxon>
    </lineage>
</organism>
<feature type="domain" description="Nicotinate phosphoribosyltransferase C-terminal" evidence="6">
    <location>
        <begin position="131"/>
        <end position="240"/>
    </location>
</feature>
<accession>A0AAW3RA92</accession>
<gene>
    <name evidence="7" type="ORF">NAB2_3069</name>
</gene>
<dbReference type="Gene3D" id="3.20.140.10">
    <property type="entry name" value="nicotinate phosphoribosyltransferase"/>
    <property type="match status" value="1"/>
</dbReference>
<dbReference type="Pfam" id="PF17956">
    <property type="entry name" value="NAPRTase_C"/>
    <property type="match status" value="1"/>
</dbReference>
<dbReference type="GO" id="GO:0016757">
    <property type="term" value="F:glycosyltransferase activity"/>
    <property type="evidence" value="ECO:0007669"/>
    <property type="project" value="UniProtKB-KW"/>
</dbReference>
<evidence type="ECO:0000256" key="2">
    <source>
        <dbReference type="ARBA" id="ARBA00013236"/>
    </source>
</evidence>
<protein>
    <recommendedName>
        <fullName evidence="2">nicotinate phosphoribosyltransferase</fullName>
        <ecNumber evidence="2">6.3.4.21</ecNumber>
    </recommendedName>
</protein>
<keyword evidence="7" id="KW-0328">Glycosyltransferase</keyword>